<feature type="transmembrane region" description="Helical" evidence="2">
    <location>
        <begin position="226"/>
        <end position="246"/>
    </location>
</feature>
<dbReference type="InterPro" id="IPR029044">
    <property type="entry name" value="Nucleotide-diphossugar_trans"/>
</dbReference>
<protein>
    <submittedName>
        <fullName evidence="4">Glycosyltransferase family 2 protein</fullName>
    </submittedName>
</protein>
<dbReference type="OrthoDB" id="9815923at2"/>
<evidence type="ECO:0000259" key="3">
    <source>
        <dbReference type="Pfam" id="PF00535"/>
    </source>
</evidence>
<evidence type="ECO:0000313" key="5">
    <source>
        <dbReference type="Proteomes" id="UP000264589"/>
    </source>
</evidence>
<dbReference type="EMBL" id="QUQO01000001">
    <property type="protein sequence ID" value="RFB05670.1"/>
    <property type="molecule type" value="Genomic_DNA"/>
</dbReference>
<keyword evidence="5" id="KW-1185">Reference proteome</keyword>
<organism evidence="4 5">
    <name type="scientific">Parvularcula marina</name>
    <dbReference type="NCBI Taxonomy" id="2292771"/>
    <lineage>
        <taxon>Bacteria</taxon>
        <taxon>Pseudomonadati</taxon>
        <taxon>Pseudomonadota</taxon>
        <taxon>Alphaproteobacteria</taxon>
        <taxon>Parvularculales</taxon>
        <taxon>Parvularculaceae</taxon>
        <taxon>Parvularcula</taxon>
    </lineage>
</organism>
<comment type="caution">
    <text evidence="4">The sequence shown here is derived from an EMBL/GenBank/DDBJ whole genome shotgun (WGS) entry which is preliminary data.</text>
</comment>
<dbReference type="InParanoid" id="A0A371RJQ0"/>
<dbReference type="AlphaFoldDB" id="A0A371RJQ0"/>
<keyword evidence="2" id="KW-0472">Membrane</keyword>
<keyword evidence="4" id="KW-0808">Transferase</keyword>
<keyword evidence="2" id="KW-1133">Transmembrane helix</keyword>
<evidence type="ECO:0000256" key="2">
    <source>
        <dbReference type="SAM" id="Phobius"/>
    </source>
</evidence>
<dbReference type="PANTHER" id="PTHR43630:SF2">
    <property type="entry name" value="GLYCOSYLTRANSFERASE"/>
    <property type="match status" value="1"/>
</dbReference>
<reference evidence="4 5" key="1">
    <citation type="submission" date="2018-08" db="EMBL/GenBank/DDBJ databases">
        <title>Parvularcula sp. SM1705, isolated from surface water of the South Sea China.</title>
        <authorList>
            <person name="Sun L."/>
        </authorList>
    </citation>
    <scope>NUCLEOTIDE SEQUENCE [LARGE SCALE GENOMIC DNA]</scope>
    <source>
        <strain evidence="4 5">SM1705</strain>
    </source>
</reference>
<comment type="similarity">
    <text evidence="1">Belongs to the glycosyltransferase 2 family. WaaE/KdtX subfamily.</text>
</comment>
<gene>
    <name evidence="4" type="ORF">DX908_10580</name>
</gene>
<name>A0A371RJQ0_9PROT</name>
<sequence length="263" mass="29950">MTNPETRPPISAYIRTKNEARLVAEVVRAALQVAREVIVVDSGSTDDTVRLAEDAGAKVISMDWLGTGKQKRAAEDLCEHPWLLDLDADEVIPAKLAAEIAALFQNGEPAHKIYALRMIIAPPVGEPWRHVDPDHRNKLYDSREIRMPDSAAWDQLDIPSGTQVPKLKTPIIHYAFTDIGFLLTKQERNMTQRAKSAPLKPLWQLRFRMIFGLPVYFLKRYILKGLFLKGAYGFSFAMTIAIGRWLKDVKMYERHHFEKKDGK</sequence>
<feature type="domain" description="Glycosyltransferase 2-like" evidence="3">
    <location>
        <begin position="12"/>
        <end position="144"/>
    </location>
</feature>
<proteinExistence type="inferred from homology"/>
<evidence type="ECO:0000313" key="4">
    <source>
        <dbReference type="EMBL" id="RFB05670.1"/>
    </source>
</evidence>
<dbReference type="PANTHER" id="PTHR43630">
    <property type="entry name" value="POLY-BETA-1,6-N-ACETYL-D-GLUCOSAMINE SYNTHASE"/>
    <property type="match status" value="1"/>
</dbReference>
<dbReference type="InterPro" id="IPR001173">
    <property type="entry name" value="Glyco_trans_2-like"/>
</dbReference>
<dbReference type="CDD" id="cd02511">
    <property type="entry name" value="Beta4Glucosyltransferase"/>
    <property type="match status" value="1"/>
</dbReference>
<dbReference type="GO" id="GO:0016740">
    <property type="term" value="F:transferase activity"/>
    <property type="evidence" value="ECO:0007669"/>
    <property type="project" value="UniProtKB-KW"/>
</dbReference>
<dbReference type="Pfam" id="PF00535">
    <property type="entry name" value="Glycos_transf_2"/>
    <property type="match status" value="1"/>
</dbReference>
<evidence type="ECO:0000256" key="1">
    <source>
        <dbReference type="ARBA" id="ARBA00038494"/>
    </source>
</evidence>
<dbReference type="SUPFAM" id="SSF53448">
    <property type="entry name" value="Nucleotide-diphospho-sugar transferases"/>
    <property type="match status" value="1"/>
</dbReference>
<keyword evidence="2" id="KW-0812">Transmembrane</keyword>
<dbReference type="RefSeq" id="WP_116392303.1">
    <property type="nucleotide sequence ID" value="NZ_QUQO01000001.1"/>
</dbReference>
<accession>A0A371RJQ0</accession>
<dbReference type="Proteomes" id="UP000264589">
    <property type="component" value="Unassembled WGS sequence"/>
</dbReference>
<dbReference type="Gene3D" id="3.90.550.10">
    <property type="entry name" value="Spore Coat Polysaccharide Biosynthesis Protein SpsA, Chain A"/>
    <property type="match status" value="1"/>
</dbReference>